<reference evidence="7 8" key="1">
    <citation type="journal article" date="2011" name="Genome Res.">
        <title>Phylogeny-wide analysis of social amoeba genomes highlights ancient origins for complex intercellular communication.</title>
        <authorList>
            <person name="Heidel A.J."/>
            <person name="Lawal H.M."/>
            <person name="Felder M."/>
            <person name="Schilde C."/>
            <person name="Helps N.R."/>
            <person name="Tunggal B."/>
            <person name="Rivero F."/>
            <person name="John U."/>
            <person name="Schleicher M."/>
            <person name="Eichinger L."/>
            <person name="Platzer M."/>
            <person name="Noegel A.A."/>
            <person name="Schaap P."/>
            <person name="Gloeckner G."/>
        </authorList>
    </citation>
    <scope>NUCLEOTIDE SEQUENCE [LARGE SCALE GENOMIC DNA]</scope>
    <source>
        <strain evidence="8">ATCC 26659 / Pp 5 / PN500</strain>
    </source>
</reference>
<gene>
    <name evidence="7" type="primary">adcD</name>
    <name evidence="7" type="ORF">PPL_00307</name>
</gene>
<keyword evidence="1" id="KW-0479">Metal-binding</keyword>
<evidence type="ECO:0000313" key="8">
    <source>
        <dbReference type="Proteomes" id="UP000001396"/>
    </source>
</evidence>
<accession>D3AW39</accession>
<dbReference type="GeneID" id="31355841"/>
<dbReference type="InterPro" id="IPR013083">
    <property type="entry name" value="Znf_RING/FYVE/PHD"/>
</dbReference>
<dbReference type="EMBL" id="ADBJ01000002">
    <property type="protein sequence ID" value="EFA86512.1"/>
    <property type="molecule type" value="Genomic_DNA"/>
</dbReference>
<evidence type="ECO:0000256" key="1">
    <source>
        <dbReference type="ARBA" id="ARBA00022723"/>
    </source>
</evidence>
<dbReference type="AlphaFoldDB" id="D3AW39"/>
<dbReference type="InterPro" id="IPR014752">
    <property type="entry name" value="Arrestin-like_C"/>
</dbReference>
<feature type="domain" description="FYVE-type" evidence="6">
    <location>
        <begin position="458"/>
        <end position="518"/>
    </location>
</feature>
<protein>
    <submittedName>
        <fullName evidence="7">FYVE-type zinc finger-containing protein</fullName>
    </submittedName>
</protein>
<dbReference type="Gene3D" id="2.60.40.640">
    <property type="match status" value="1"/>
</dbReference>
<feature type="compositionally biased region" description="Polar residues" evidence="5">
    <location>
        <begin position="116"/>
        <end position="127"/>
    </location>
</feature>
<dbReference type="Proteomes" id="UP000001396">
    <property type="component" value="Unassembled WGS sequence"/>
</dbReference>
<evidence type="ECO:0000256" key="3">
    <source>
        <dbReference type="ARBA" id="ARBA00022833"/>
    </source>
</evidence>
<organism evidence="7 8">
    <name type="scientific">Heterostelium pallidum (strain ATCC 26659 / Pp 5 / PN500)</name>
    <name type="common">Cellular slime mold</name>
    <name type="synonym">Polysphondylium pallidum</name>
    <dbReference type="NCBI Taxonomy" id="670386"/>
    <lineage>
        <taxon>Eukaryota</taxon>
        <taxon>Amoebozoa</taxon>
        <taxon>Evosea</taxon>
        <taxon>Eumycetozoa</taxon>
        <taxon>Dictyostelia</taxon>
        <taxon>Acytosteliales</taxon>
        <taxon>Acytosteliaceae</taxon>
        <taxon>Heterostelium</taxon>
    </lineage>
</organism>
<dbReference type="SUPFAM" id="SSF57903">
    <property type="entry name" value="FYVE/PHD zinc finger"/>
    <property type="match status" value="1"/>
</dbReference>
<dbReference type="RefSeq" id="XP_020438617.1">
    <property type="nucleotide sequence ID" value="XM_020571343.1"/>
</dbReference>
<dbReference type="GO" id="GO:0008270">
    <property type="term" value="F:zinc ion binding"/>
    <property type="evidence" value="ECO:0007669"/>
    <property type="project" value="UniProtKB-KW"/>
</dbReference>
<proteinExistence type="predicted"/>
<keyword evidence="2 4" id="KW-0863">Zinc-finger</keyword>
<keyword evidence="3" id="KW-0862">Zinc</keyword>
<evidence type="ECO:0000256" key="5">
    <source>
        <dbReference type="SAM" id="MobiDB-lite"/>
    </source>
</evidence>
<feature type="compositionally biased region" description="Low complexity" evidence="5">
    <location>
        <begin position="135"/>
        <end position="189"/>
    </location>
</feature>
<dbReference type="PANTHER" id="PTHR39490:SF8">
    <property type="entry name" value="ZINC FINGER FYVE DOMAIN-CONTAINING PROTEIN 21"/>
    <property type="match status" value="1"/>
</dbReference>
<dbReference type="InterPro" id="IPR000306">
    <property type="entry name" value="Znf_FYVE"/>
</dbReference>
<dbReference type="Gene3D" id="3.30.40.10">
    <property type="entry name" value="Zinc/RING finger domain, C3HC4 (zinc finger)"/>
    <property type="match status" value="1"/>
</dbReference>
<evidence type="ECO:0000259" key="6">
    <source>
        <dbReference type="PROSITE" id="PS50178"/>
    </source>
</evidence>
<dbReference type="FunCoup" id="D3AW39">
    <property type="interactions" value="421"/>
</dbReference>
<comment type="caution">
    <text evidence="7">The sequence shown here is derived from an EMBL/GenBank/DDBJ whole genome shotgun (WGS) entry which is preliminary data.</text>
</comment>
<evidence type="ECO:0000313" key="7">
    <source>
        <dbReference type="EMBL" id="EFA86512.1"/>
    </source>
</evidence>
<sequence length="565" mass="62149">MTTFTPRMTSALVDTLPPLPPSTSQNIPLQVSSNEMCSVHVELEKSYFVNGETINGTVHLTLYQRQFLHTIQIHLGGFEKIYIQSMLNSDQHNHLNLHNNNHIIPFYSESRLIFPSSPQQQQANTSHADVGIPATSSTTSTSYSPTGSASKLSAPLGSSSSSIPSSSSSSSSSSNNNLPNGSNNSNSNNPHTAYRYTAPTTTTSTNGGGGSGGGGGGGGGSGGLSSSQTIMSPVLLRSNDAKELEPGTYHYSFSIQLPRYLAPSLNYIDFLSIFYIAKCVIEYSKGREWQETSIARSTEFFVHGVGNSQLTRLMMQRRFVDARVSRFLWTNKSRPIEMAIFLMLPGSANKQPLASTKMLTANFDIRNSRVKDNDVSSAQFQVTIPQMVGDDVVYPSTRGCISRIKHYFKVSIPSVKVETIIKFNLHGRLVGEEQMLSPRASQPIDWQVSWMPTWVKQEDKSVKCTLCAEQFNIIIRKHHCRSCGNVFCGKCASSKLYLKKFGVNERVRVCALCHDDIVAAEERDELNTPKKRYQPHLVEYNKSSNGSNSSSSNSSQSNSLNNSTD</sequence>
<evidence type="ECO:0000256" key="2">
    <source>
        <dbReference type="ARBA" id="ARBA00022771"/>
    </source>
</evidence>
<keyword evidence="8" id="KW-1185">Reference proteome</keyword>
<dbReference type="Pfam" id="PF01363">
    <property type="entry name" value="FYVE"/>
    <property type="match status" value="1"/>
</dbReference>
<dbReference type="PANTHER" id="PTHR39490">
    <property type="entry name" value="ARRESTIN DOMAIN-CONTAINING PROTEIN D"/>
    <property type="match status" value="1"/>
</dbReference>
<evidence type="ECO:0000256" key="4">
    <source>
        <dbReference type="PROSITE-ProRule" id="PRU00091"/>
    </source>
</evidence>
<dbReference type="InterPro" id="IPR052113">
    <property type="entry name" value="FYVE-type_Zinc_Finger"/>
</dbReference>
<name>D3AW39_HETP5</name>
<dbReference type="InterPro" id="IPR011011">
    <property type="entry name" value="Znf_FYVE_PHD"/>
</dbReference>
<dbReference type="PROSITE" id="PS50178">
    <property type="entry name" value="ZF_FYVE"/>
    <property type="match status" value="1"/>
</dbReference>
<dbReference type="InterPro" id="IPR017455">
    <property type="entry name" value="Znf_FYVE-rel"/>
</dbReference>
<feature type="compositionally biased region" description="Gly residues" evidence="5">
    <location>
        <begin position="206"/>
        <end position="223"/>
    </location>
</feature>
<dbReference type="SUPFAM" id="SSF81296">
    <property type="entry name" value="E set domains"/>
    <property type="match status" value="1"/>
</dbReference>
<dbReference type="InParanoid" id="D3AW39"/>
<dbReference type="STRING" id="670386.D3AW39"/>
<feature type="region of interest" description="Disordered" evidence="5">
    <location>
        <begin position="526"/>
        <end position="565"/>
    </location>
</feature>
<dbReference type="OMA" id="WLPKWKD"/>
<feature type="compositionally biased region" description="Low complexity" evidence="5">
    <location>
        <begin position="541"/>
        <end position="565"/>
    </location>
</feature>
<dbReference type="SMART" id="SM00064">
    <property type="entry name" value="FYVE"/>
    <property type="match status" value="1"/>
</dbReference>
<dbReference type="InterPro" id="IPR014756">
    <property type="entry name" value="Ig_E-set"/>
</dbReference>
<feature type="region of interest" description="Disordered" evidence="5">
    <location>
        <begin position="116"/>
        <end position="228"/>
    </location>
</feature>